<dbReference type="EC" id="3.1.3.48" evidence="2"/>
<dbReference type="PANTHER" id="PTHR39181">
    <property type="entry name" value="TYROSINE-PROTEIN PHOSPHATASE YWQE"/>
    <property type="match status" value="1"/>
</dbReference>
<keyword evidence="4" id="KW-0904">Protein phosphatase</keyword>
<dbReference type="GO" id="GO:0004725">
    <property type="term" value="F:protein tyrosine phosphatase activity"/>
    <property type="evidence" value="ECO:0007669"/>
    <property type="project" value="UniProtKB-EC"/>
</dbReference>
<gene>
    <name evidence="6" type="ORF">HNP21_002477</name>
</gene>
<keyword evidence="7" id="KW-1185">Reference proteome</keyword>
<evidence type="ECO:0000256" key="2">
    <source>
        <dbReference type="ARBA" id="ARBA00013064"/>
    </source>
</evidence>
<dbReference type="Proteomes" id="UP000543174">
    <property type="component" value="Unassembled WGS sequence"/>
</dbReference>
<evidence type="ECO:0000313" key="6">
    <source>
        <dbReference type="EMBL" id="MBA9039370.1"/>
    </source>
</evidence>
<reference evidence="6" key="1">
    <citation type="submission" date="2020-08" db="EMBL/GenBank/DDBJ databases">
        <title>Functional genomics of gut bacteria from endangered species of beetles.</title>
        <authorList>
            <person name="Carlos-Shanley C."/>
        </authorList>
    </citation>
    <scope>NUCLEOTIDE SEQUENCE [LARGE SCALE GENOMIC DNA]</scope>
    <source>
        <strain evidence="6">S00060</strain>
    </source>
</reference>
<evidence type="ECO:0000256" key="3">
    <source>
        <dbReference type="ARBA" id="ARBA00022801"/>
    </source>
</evidence>
<dbReference type="Gene3D" id="3.20.20.140">
    <property type="entry name" value="Metal-dependent hydrolases"/>
    <property type="match status" value="1"/>
</dbReference>
<dbReference type="AlphaFoldDB" id="A0A7W3NAI1"/>
<dbReference type="InterPro" id="IPR016667">
    <property type="entry name" value="Caps_polysacc_synth_CpsB/CapC"/>
</dbReference>
<comment type="similarity">
    <text evidence="1">Belongs to the metallo-dependent hydrolases superfamily. CpsB/CapC family.</text>
</comment>
<name>A0A7W3NAI1_PRIAR</name>
<protein>
    <recommendedName>
        <fullName evidence="2">protein-tyrosine-phosphatase</fullName>
        <ecNumber evidence="2">3.1.3.48</ecNumber>
    </recommendedName>
</protein>
<evidence type="ECO:0000256" key="1">
    <source>
        <dbReference type="ARBA" id="ARBA00005750"/>
    </source>
</evidence>
<keyword evidence="3" id="KW-0378">Hydrolase</keyword>
<accession>A0A7W3NAI1</accession>
<proteinExistence type="inferred from homology"/>
<dbReference type="EMBL" id="JACJHT010000002">
    <property type="protein sequence ID" value="MBA9039370.1"/>
    <property type="molecule type" value="Genomic_DNA"/>
</dbReference>
<comment type="caution">
    <text evidence="6">The sequence shown here is derived from an EMBL/GenBank/DDBJ whole genome shotgun (WGS) entry which is preliminary data.</text>
</comment>
<organism evidence="6 7">
    <name type="scientific">Priestia aryabhattai</name>
    <name type="common">Bacillus aryabhattai</name>
    <dbReference type="NCBI Taxonomy" id="412384"/>
    <lineage>
        <taxon>Bacteria</taxon>
        <taxon>Bacillati</taxon>
        <taxon>Bacillota</taxon>
        <taxon>Bacilli</taxon>
        <taxon>Bacillales</taxon>
        <taxon>Bacillaceae</taxon>
        <taxon>Priestia</taxon>
    </lineage>
</organism>
<dbReference type="Pfam" id="PF19567">
    <property type="entry name" value="CpsB_CapC"/>
    <property type="match status" value="1"/>
</dbReference>
<evidence type="ECO:0000256" key="4">
    <source>
        <dbReference type="ARBA" id="ARBA00022912"/>
    </source>
</evidence>
<dbReference type="GO" id="GO:0030145">
    <property type="term" value="F:manganese ion binding"/>
    <property type="evidence" value="ECO:0007669"/>
    <property type="project" value="InterPro"/>
</dbReference>
<evidence type="ECO:0000313" key="7">
    <source>
        <dbReference type="Proteomes" id="UP000543174"/>
    </source>
</evidence>
<dbReference type="PANTHER" id="PTHR39181:SF1">
    <property type="entry name" value="TYROSINE-PROTEIN PHOSPHATASE YWQE"/>
    <property type="match status" value="1"/>
</dbReference>
<evidence type="ECO:0000256" key="5">
    <source>
        <dbReference type="ARBA" id="ARBA00051722"/>
    </source>
</evidence>
<comment type="catalytic activity">
    <reaction evidence="5">
        <text>O-phospho-L-tyrosyl-[protein] + H2O = L-tyrosyl-[protein] + phosphate</text>
        <dbReference type="Rhea" id="RHEA:10684"/>
        <dbReference type="Rhea" id="RHEA-COMP:10136"/>
        <dbReference type="Rhea" id="RHEA-COMP:20101"/>
        <dbReference type="ChEBI" id="CHEBI:15377"/>
        <dbReference type="ChEBI" id="CHEBI:43474"/>
        <dbReference type="ChEBI" id="CHEBI:46858"/>
        <dbReference type="ChEBI" id="CHEBI:61978"/>
        <dbReference type="EC" id="3.1.3.48"/>
    </reaction>
</comment>
<sequence>MTQITTFTLTGRFGKKIKKFSTNLINAHLIHTIASDAHNVLGIHFHTREASEFIATQYGMDTLYMFYENAEAIINCYACFKDTPEKIKKKKFLGIF</sequence>